<evidence type="ECO:0000313" key="3">
    <source>
        <dbReference type="Proteomes" id="UP001175271"/>
    </source>
</evidence>
<name>A0AA39H8A9_9BILA</name>
<dbReference type="EMBL" id="JAUCMV010000004">
    <property type="protein sequence ID" value="KAK0401091.1"/>
    <property type="molecule type" value="Genomic_DNA"/>
</dbReference>
<keyword evidence="1" id="KW-0732">Signal</keyword>
<evidence type="ECO:0000313" key="2">
    <source>
        <dbReference type="EMBL" id="KAK0401091.1"/>
    </source>
</evidence>
<gene>
    <name evidence="2" type="ORF">QR680_015589</name>
</gene>
<feature type="chain" id="PRO_5041383608" description="SIFamide" evidence="1">
    <location>
        <begin position="17"/>
        <end position="86"/>
    </location>
</feature>
<protein>
    <recommendedName>
        <fullName evidence="4">SIFamide</fullName>
    </recommendedName>
</protein>
<keyword evidence="3" id="KW-1185">Reference proteome</keyword>
<comment type="caution">
    <text evidence="2">The sequence shown here is derived from an EMBL/GenBank/DDBJ whole genome shotgun (WGS) entry which is preliminary data.</text>
</comment>
<evidence type="ECO:0000256" key="1">
    <source>
        <dbReference type="SAM" id="SignalP"/>
    </source>
</evidence>
<sequence>MKVVTMSFLVLFVVSATGVLKFPRPFDAPQSKNGFSGAEKAGIPVAIIEKQGSLCRSDLLYLKLCRKVFRTGGGFGAWPNKNSNIF</sequence>
<organism evidence="2 3">
    <name type="scientific">Steinernema hermaphroditum</name>
    <dbReference type="NCBI Taxonomy" id="289476"/>
    <lineage>
        <taxon>Eukaryota</taxon>
        <taxon>Metazoa</taxon>
        <taxon>Ecdysozoa</taxon>
        <taxon>Nematoda</taxon>
        <taxon>Chromadorea</taxon>
        <taxon>Rhabditida</taxon>
        <taxon>Tylenchina</taxon>
        <taxon>Panagrolaimomorpha</taxon>
        <taxon>Strongyloidoidea</taxon>
        <taxon>Steinernematidae</taxon>
        <taxon>Steinernema</taxon>
    </lineage>
</organism>
<evidence type="ECO:0008006" key="4">
    <source>
        <dbReference type="Google" id="ProtNLM"/>
    </source>
</evidence>
<dbReference type="Proteomes" id="UP001175271">
    <property type="component" value="Unassembled WGS sequence"/>
</dbReference>
<accession>A0AA39H8A9</accession>
<feature type="signal peptide" evidence="1">
    <location>
        <begin position="1"/>
        <end position="16"/>
    </location>
</feature>
<dbReference type="AlphaFoldDB" id="A0AA39H8A9"/>
<reference evidence="2" key="1">
    <citation type="submission" date="2023-06" db="EMBL/GenBank/DDBJ databases">
        <title>Genomic analysis of the entomopathogenic nematode Steinernema hermaphroditum.</title>
        <authorList>
            <person name="Schwarz E.M."/>
            <person name="Heppert J.K."/>
            <person name="Baniya A."/>
            <person name="Schwartz H.T."/>
            <person name="Tan C.-H."/>
            <person name="Antoshechkin I."/>
            <person name="Sternberg P.W."/>
            <person name="Goodrich-Blair H."/>
            <person name="Dillman A.R."/>
        </authorList>
    </citation>
    <scope>NUCLEOTIDE SEQUENCE</scope>
    <source>
        <strain evidence="2">PS9179</strain>
        <tissue evidence="2">Whole animal</tissue>
    </source>
</reference>
<proteinExistence type="predicted"/>